<organism evidence="1 2">
    <name type="scientific">Trichomonas vaginalis (strain ATCC PRA-98 / G3)</name>
    <dbReference type="NCBI Taxonomy" id="412133"/>
    <lineage>
        <taxon>Eukaryota</taxon>
        <taxon>Metamonada</taxon>
        <taxon>Parabasalia</taxon>
        <taxon>Trichomonadida</taxon>
        <taxon>Trichomonadidae</taxon>
        <taxon>Trichomonas</taxon>
    </lineage>
</organism>
<dbReference type="SMR" id="A2F6X1"/>
<protein>
    <submittedName>
        <fullName evidence="1">Uncharacterized protein</fullName>
    </submittedName>
</protein>
<dbReference type="Pfam" id="PF13306">
    <property type="entry name" value="LRR_5"/>
    <property type="match status" value="1"/>
</dbReference>
<evidence type="ECO:0000313" key="2">
    <source>
        <dbReference type="Proteomes" id="UP000001542"/>
    </source>
</evidence>
<keyword evidence="2" id="KW-1185">Reference proteome</keyword>
<dbReference type="InParanoid" id="A2F6X1"/>
<evidence type="ECO:0000313" key="1">
    <source>
        <dbReference type="EMBL" id="EAX99332.1"/>
    </source>
</evidence>
<sequence>MTEISFPDSVTYLGNHCFAVAKIKVFNIGKNVNYIGICIIGADDVLEKIIVDKNNPYFAHDGLYNLYSKNFTVLYQVNAIQEHYVTLQTVKYLKTQSITDIPIKSVTITQDCYFETYAISYCGQLVNITFYGKVLSQTSAVGGLSSLSLIRYYSSNPVYKAVLDEVPISNIVVYCCNNFNTNFSTIVPIKSFECVNPMLQSCKVNPIRAPFNVSVFIAMLLN</sequence>
<dbReference type="VEuPathDB" id="TrichDB:TVAGG3_0008080"/>
<dbReference type="AlphaFoldDB" id="A2F6X1"/>
<dbReference type="VEuPathDB" id="TrichDB:TVAG_181890"/>
<dbReference type="Gene3D" id="3.80.10.10">
    <property type="entry name" value="Ribonuclease Inhibitor"/>
    <property type="match status" value="1"/>
</dbReference>
<name>A2F6X1_TRIV3</name>
<dbReference type="InterPro" id="IPR032675">
    <property type="entry name" value="LRR_dom_sf"/>
</dbReference>
<reference evidence="1" key="1">
    <citation type="submission" date="2006-10" db="EMBL/GenBank/DDBJ databases">
        <authorList>
            <person name="Amadeo P."/>
            <person name="Zhao Q."/>
            <person name="Wortman J."/>
            <person name="Fraser-Liggett C."/>
            <person name="Carlton J."/>
        </authorList>
    </citation>
    <scope>NUCLEOTIDE SEQUENCE</scope>
    <source>
        <strain evidence="1">G3</strain>
    </source>
</reference>
<dbReference type="InterPro" id="IPR026906">
    <property type="entry name" value="LRR_5"/>
</dbReference>
<dbReference type="EMBL" id="DS113641">
    <property type="protein sequence ID" value="EAX99332.1"/>
    <property type="molecule type" value="Genomic_DNA"/>
</dbReference>
<accession>A2F6X1</accession>
<reference evidence="1" key="2">
    <citation type="journal article" date="2007" name="Science">
        <title>Draft genome sequence of the sexually transmitted pathogen Trichomonas vaginalis.</title>
        <authorList>
            <person name="Carlton J.M."/>
            <person name="Hirt R.P."/>
            <person name="Silva J.C."/>
            <person name="Delcher A.L."/>
            <person name="Schatz M."/>
            <person name="Zhao Q."/>
            <person name="Wortman J.R."/>
            <person name="Bidwell S.L."/>
            <person name="Alsmark U.C.M."/>
            <person name="Besteiro S."/>
            <person name="Sicheritz-Ponten T."/>
            <person name="Noel C.J."/>
            <person name="Dacks J.B."/>
            <person name="Foster P.G."/>
            <person name="Simillion C."/>
            <person name="Van de Peer Y."/>
            <person name="Miranda-Saavedra D."/>
            <person name="Barton G.J."/>
            <person name="Westrop G.D."/>
            <person name="Mueller S."/>
            <person name="Dessi D."/>
            <person name="Fiori P.L."/>
            <person name="Ren Q."/>
            <person name="Paulsen I."/>
            <person name="Zhang H."/>
            <person name="Bastida-Corcuera F.D."/>
            <person name="Simoes-Barbosa A."/>
            <person name="Brown M.T."/>
            <person name="Hayes R.D."/>
            <person name="Mukherjee M."/>
            <person name="Okumura C.Y."/>
            <person name="Schneider R."/>
            <person name="Smith A.J."/>
            <person name="Vanacova S."/>
            <person name="Villalvazo M."/>
            <person name="Haas B.J."/>
            <person name="Pertea M."/>
            <person name="Feldblyum T.V."/>
            <person name="Utterback T.R."/>
            <person name="Shu C.L."/>
            <person name="Osoegawa K."/>
            <person name="de Jong P.J."/>
            <person name="Hrdy I."/>
            <person name="Horvathova L."/>
            <person name="Zubacova Z."/>
            <person name="Dolezal P."/>
            <person name="Malik S.B."/>
            <person name="Logsdon J.M. Jr."/>
            <person name="Henze K."/>
            <person name="Gupta A."/>
            <person name="Wang C.C."/>
            <person name="Dunne R.L."/>
            <person name="Upcroft J.A."/>
            <person name="Upcroft P."/>
            <person name="White O."/>
            <person name="Salzberg S.L."/>
            <person name="Tang P."/>
            <person name="Chiu C.-H."/>
            <person name="Lee Y.-S."/>
            <person name="Embley T.M."/>
            <person name="Coombs G.H."/>
            <person name="Mottram J.C."/>
            <person name="Tachezy J."/>
            <person name="Fraser-Liggett C.M."/>
            <person name="Johnson P.J."/>
        </authorList>
    </citation>
    <scope>NUCLEOTIDE SEQUENCE [LARGE SCALE GENOMIC DNA]</scope>
    <source>
        <strain evidence="1">G3</strain>
    </source>
</reference>
<dbReference type="Proteomes" id="UP000001542">
    <property type="component" value="Unassembled WGS sequence"/>
</dbReference>
<gene>
    <name evidence="1" type="ORF">TVAG_181890</name>
</gene>
<proteinExistence type="predicted"/>